<feature type="domain" description="Disulphide bond isomerase DsbC/G N-terminal" evidence="8">
    <location>
        <begin position="32"/>
        <end position="94"/>
    </location>
</feature>
<organism evidence="10 12">
    <name type="scientific">Pseudoalteromonas ruthenica</name>
    <dbReference type="NCBI Taxonomy" id="151081"/>
    <lineage>
        <taxon>Bacteria</taxon>
        <taxon>Pseudomonadati</taxon>
        <taxon>Pseudomonadota</taxon>
        <taxon>Gammaproteobacteria</taxon>
        <taxon>Alteromonadales</taxon>
        <taxon>Pseudoalteromonadaceae</taxon>
        <taxon>Pseudoalteromonas</taxon>
    </lineage>
</organism>
<evidence type="ECO:0000313" key="12">
    <source>
        <dbReference type="Proteomes" id="UP000033664"/>
    </source>
</evidence>
<dbReference type="STRING" id="151081.TW72_14655"/>
<evidence type="ECO:0000313" key="11">
    <source>
        <dbReference type="EMBL" id="TMP85512.1"/>
    </source>
</evidence>
<dbReference type="Proteomes" id="UP000033664">
    <property type="component" value="Unassembled WGS sequence"/>
</dbReference>
<dbReference type="NCBIfam" id="NF008129">
    <property type="entry name" value="PRK10877.1"/>
    <property type="match status" value="1"/>
</dbReference>
<dbReference type="InterPro" id="IPR033954">
    <property type="entry name" value="DiS-bond_Isoase_DsbC/G"/>
</dbReference>
<name>A0A0F4PHD6_9GAMM</name>
<dbReference type="GeneID" id="58229737"/>
<dbReference type="SUPFAM" id="SSF54423">
    <property type="entry name" value="DsbC/DsbG N-terminal domain-like"/>
    <property type="match status" value="1"/>
</dbReference>
<dbReference type="Gene3D" id="3.40.30.10">
    <property type="entry name" value="Glutaredoxin"/>
    <property type="match status" value="1"/>
</dbReference>
<dbReference type="CDD" id="cd03020">
    <property type="entry name" value="DsbA_DsbC_DsbG"/>
    <property type="match status" value="1"/>
</dbReference>
<dbReference type="eggNOG" id="COG1651">
    <property type="taxonomic scope" value="Bacteria"/>
</dbReference>
<dbReference type="Gene3D" id="3.10.450.70">
    <property type="entry name" value="Disulphide bond isomerase, DsbC/G, N-terminal"/>
    <property type="match status" value="1"/>
</dbReference>
<comment type="subcellular location">
    <subcellularLocation>
        <location evidence="1 7">Periplasm</location>
    </subcellularLocation>
</comment>
<keyword evidence="11" id="KW-0413">Isomerase</keyword>
<dbReference type="InterPro" id="IPR012336">
    <property type="entry name" value="Thioredoxin-like_fold"/>
</dbReference>
<dbReference type="AlphaFoldDB" id="A0A0F4PHD6"/>
<dbReference type="EMBL" id="JXXZ01000013">
    <property type="protein sequence ID" value="KJY97078.1"/>
    <property type="molecule type" value="Genomic_DNA"/>
</dbReference>
<keyword evidence="4 7" id="KW-0574">Periplasm</keyword>
<evidence type="ECO:0000313" key="10">
    <source>
        <dbReference type="EMBL" id="KJY97078.1"/>
    </source>
</evidence>
<reference evidence="11" key="4">
    <citation type="submission" date="2019-09" db="EMBL/GenBank/DDBJ databases">
        <title>Co-occurence of chitin degradation, pigmentation and bioactivity in marine Pseudoalteromonas.</title>
        <authorList>
            <person name="Sonnenschein E.C."/>
            <person name="Bech P.K."/>
        </authorList>
    </citation>
    <scope>NUCLEOTIDE SEQUENCE</scope>
    <source>
        <strain evidence="11">S2897</strain>
    </source>
</reference>
<feature type="domain" description="Thioredoxin-like fold" evidence="9">
    <location>
        <begin position="117"/>
        <end position="239"/>
    </location>
</feature>
<dbReference type="Proteomes" id="UP000305874">
    <property type="component" value="Unassembled WGS sequence"/>
</dbReference>
<keyword evidence="6 7" id="KW-0676">Redox-active center</keyword>
<dbReference type="Pfam" id="PF13098">
    <property type="entry name" value="Thioredoxin_2"/>
    <property type="match status" value="1"/>
</dbReference>
<dbReference type="SUPFAM" id="SSF52833">
    <property type="entry name" value="Thioredoxin-like"/>
    <property type="match status" value="1"/>
</dbReference>
<evidence type="ECO:0000256" key="6">
    <source>
        <dbReference type="ARBA" id="ARBA00023284"/>
    </source>
</evidence>
<dbReference type="InterPro" id="IPR051470">
    <property type="entry name" value="Thiol:disulfide_interchange"/>
</dbReference>
<dbReference type="EMBL" id="PNCG01000025">
    <property type="protein sequence ID" value="TMP85512.1"/>
    <property type="molecule type" value="Genomic_DNA"/>
</dbReference>
<evidence type="ECO:0000256" key="3">
    <source>
        <dbReference type="ARBA" id="ARBA00022729"/>
    </source>
</evidence>
<reference evidence="10 12" key="1">
    <citation type="journal article" date="2015" name="BMC Genomics">
        <title>Genome mining reveals unlocked bioactive potential of marine Gram-negative bacteria.</title>
        <authorList>
            <person name="Machado H."/>
            <person name="Sonnenschein E.C."/>
            <person name="Melchiorsen J."/>
            <person name="Gram L."/>
        </authorList>
    </citation>
    <scope>NUCLEOTIDE SEQUENCE [LARGE SCALE GENOMIC DNA]</scope>
    <source>
        <strain evidence="10 12">S3137</strain>
    </source>
</reference>
<keyword evidence="12" id="KW-1185">Reference proteome</keyword>
<dbReference type="OrthoDB" id="12976at2"/>
<dbReference type="GO" id="GO:0016853">
    <property type="term" value="F:isomerase activity"/>
    <property type="evidence" value="ECO:0007669"/>
    <property type="project" value="UniProtKB-KW"/>
</dbReference>
<comment type="caution">
    <text evidence="10">The sequence shown here is derived from an EMBL/GenBank/DDBJ whole genome shotgun (WGS) entry which is preliminary data.</text>
</comment>
<evidence type="ECO:0000256" key="7">
    <source>
        <dbReference type="RuleBase" id="RU364038"/>
    </source>
</evidence>
<comment type="similarity">
    <text evidence="2 7">Belongs to the thioredoxin family. DsbC subfamily.</text>
</comment>
<gene>
    <name evidence="11" type="ORF">CWC05_18215</name>
    <name evidence="10" type="ORF">TW72_14655</name>
</gene>
<protein>
    <recommendedName>
        <fullName evidence="7">Thiol:disulfide interchange protein</fullName>
    </recommendedName>
</protein>
<keyword evidence="3 7" id="KW-0732">Signal</keyword>
<evidence type="ECO:0000256" key="1">
    <source>
        <dbReference type="ARBA" id="ARBA00004418"/>
    </source>
</evidence>
<reference evidence="13" key="3">
    <citation type="submission" date="2019-06" db="EMBL/GenBank/DDBJ databases">
        <title>Co-occurence of chitin degradation, pigmentation and bioactivity in marine Pseudoalteromonas.</title>
        <authorList>
            <person name="Sonnenschein E.C."/>
            <person name="Bech P.K."/>
        </authorList>
    </citation>
    <scope>NUCLEOTIDE SEQUENCE [LARGE SCALE GENOMIC DNA]</scope>
    <source>
        <strain evidence="13">S2897</strain>
    </source>
</reference>
<feature type="signal peptide" evidence="7">
    <location>
        <begin position="1"/>
        <end position="19"/>
    </location>
</feature>
<feature type="chain" id="PRO_5034013146" description="Thiol:disulfide interchange protein" evidence="7">
    <location>
        <begin position="20"/>
        <end position="249"/>
    </location>
</feature>
<dbReference type="PANTHER" id="PTHR35272:SF3">
    <property type="entry name" value="THIOL:DISULFIDE INTERCHANGE PROTEIN DSBC"/>
    <property type="match status" value="1"/>
</dbReference>
<dbReference type="InterPro" id="IPR009094">
    <property type="entry name" value="DiS-bond_isomerase_DsbC/G_N_sf"/>
</dbReference>
<evidence type="ECO:0000259" key="8">
    <source>
        <dbReference type="Pfam" id="PF10411"/>
    </source>
</evidence>
<reference evidence="11 13" key="2">
    <citation type="submission" date="2017-12" db="EMBL/GenBank/DDBJ databases">
        <authorList>
            <person name="Paulsen S."/>
            <person name="Gram L.K."/>
        </authorList>
    </citation>
    <scope>NUCLEOTIDE SEQUENCE [LARGE SCALE GENOMIC DNA]</scope>
    <source>
        <strain evidence="11 13">S2897</strain>
    </source>
</reference>
<comment type="function">
    <text evidence="7">Required for disulfide bond formation in some periplasmic proteins. Acts by transferring its disulfide bond to other proteins and is reduced in the process.</text>
</comment>
<dbReference type="PANTHER" id="PTHR35272">
    <property type="entry name" value="THIOL:DISULFIDE INTERCHANGE PROTEIN DSBC-RELATED"/>
    <property type="match status" value="1"/>
</dbReference>
<dbReference type="InterPro" id="IPR036249">
    <property type="entry name" value="Thioredoxin-like_sf"/>
</dbReference>
<evidence type="ECO:0000259" key="9">
    <source>
        <dbReference type="Pfam" id="PF13098"/>
    </source>
</evidence>
<evidence type="ECO:0000256" key="4">
    <source>
        <dbReference type="ARBA" id="ARBA00022764"/>
    </source>
</evidence>
<accession>A0A0F4PHD6</accession>
<keyword evidence="5" id="KW-1015">Disulfide bond</keyword>
<dbReference type="PROSITE" id="PS00194">
    <property type="entry name" value="THIOREDOXIN_1"/>
    <property type="match status" value="1"/>
</dbReference>
<dbReference type="RefSeq" id="WP_022943331.1">
    <property type="nucleotide sequence ID" value="NZ_CP023396.1"/>
</dbReference>
<dbReference type="PATRIC" id="fig|151081.8.peg.3767"/>
<evidence type="ECO:0000256" key="5">
    <source>
        <dbReference type="ARBA" id="ARBA00023157"/>
    </source>
</evidence>
<sequence>MKKLVVALAFAGASAGAFAQGVSVEPQDTMQQQVSVIQSKLAELGVNVKQVHPSPVQGLQEVITDKGVFYASADGRYLVQGTMIDLVNRENLTESALSHVRLEGVAQYQNSMITYKADNEKGKITVFTDITCGYCRKLHRELDDYLDAGITVQYLAFPRGGLRGSGYTDLMNVWCADNKQEALTEAKAGEKPEKIENCNAPVAEHYQLGQSFGISGTPAIILSDGSMIPGYQPAAAISSAIDELNNNKS</sequence>
<dbReference type="GO" id="GO:0042597">
    <property type="term" value="C:periplasmic space"/>
    <property type="evidence" value="ECO:0007669"/>
    <property type="project" value="UniProtKB-SubCell"/>
</dbReference>
<dbReference type="Pfam" id="PF10411">
    <property type="entry name" value="DsbC_N"/>
    <property type="match status" value="1"/>
</dbReference>
<dbReference type="InterPro" id="IPR018950">
    <property type="entry name" value="DiS-bond_isomerase_DsbC/G_N"/>
</dbReference>
<evidence type="ECO:0000313" key="13">
    <source>
        <dbReference type="Proteomes" id="UP000305874"/>
    </source>
</evidence>
<evidence type="ECO:0000256" key="2">
    <source>
        <dbReference type="ARBA" id="ARBA00009813"/>
    </source>
</evidence>
<proteinExistence type="inferred from homology"/>
<dbReference type="InterPro" id="IPR017937">
    <property type="entry name" value="Thioredoxin_CS"/>
</dbReference>